<feature type="region of interest" description="Disordered" evidence="1">
    <location>
        <begin position="1"/>
        <end position="35"/>
    </location>
</feature>
<sequence length="97" mass="10669">MASQLDNLMPPSSVSPSPSPSPYEEAFPPPRQVPETYFDGQSMVDLPPGCKLYQLVQYSCRFEGGNRAVCSPLKRLFRRCDDGPYVEVTPPVNGSTS</sequence>
<evidence type="ECO:0000313" key="2">
    <source>
        <dbReference type="EMBL" id="KXS20482.1"/>
    </source>
</evidence>
<proteinExistence type="predicted"/>
<name>A0A139AUS9_GONPJ</name>
<gene>
    <name evidence="2" type="ORF">M427DRAFT_151814</name>
</gene>
<dbReference type="AlphaFoldDB" id="A0A139AUS9"/>
<dbReference type="EMBL" id="KQ965735">
    <property type="protein sequence ID" value="KXS20482.1"/>
    <property type="molecule type" value="Genomic_DNA"/>
</dbReference>
<reference evidence="2 3" key="1">
    <citation type="journal article" date="2015" name="Genome Biol. Evol.">
        <title>Phylogenomic analyses indicate that early fungi evolved digesting cell walls of algal ancestors of land plants.</title>
        <authorList>
            <person name="Chang Y."/>
            <person name="Wang S."/>
            <person name="Sekimoto S."/>
            <person name="Aerts A.L."/>
            <person name="Choi C."/>
            <person name="Clum A."/>
            <person name="LaButti K.M."/>
            <person name="Lindquist E.A."/>
            <person name="Yee Ngan C."/>
            <person name="Ohm R.A."/>
            <person name="Salamov A.A."/>
            <person name="Grigoriev I.V."/>
            <person name="Spatafora J.W."/>
            <person name="Berbee M.L."/>
        </authorList>
    </citation>
    <scope>NUCLEOTIDE SEQUENCE [LARGE SCALE GENOMIC DNA]</scope>
    <source>
        <strain evidence="2 3">JEL478</strain>
    </source>
</reference>
<dbReference type="Proteomes" id="UP000070544">
    <property type="component" value="Unassembled WGS sequence"/>
</dbReference>
<evidence type="ECO:0000256" key="1">
    <source>
        <dbReference type="SAM" id="MobiDB-lite"/>
    </source>
</evidence>
<protein>
    <submittedName>
        <fullName evidence="2">Uncharacterized protein</fullName>
    </submittedName>
</protein>
<keyword evidence="3" id="KW-1185">Reference proteome</keyword>
<feature type="compositionally biased region" description="Pro residues" evidence="1">
    <location>
        <begin position="17"/>
        <end position="32"/>
    </location>
</feature>
<evidence type="ECO:0000313" key="3">
    <source>
        <dbReference type="Proteomes" id="UP000070544"/>
    </source>
</evidence>
<accession>A0A139AUS9</accession>
<dbReference type="OrthoDB" id="3983163at2759"/>
<dbReference type="InterPro" id="IPR024645">
    <property type="entry name" value="Mitochondr_Som1"/>
</dbReference>
<dbReference type="GO" id="GO:0042720">
    <property type="term" value="C:mitochondrial inner membrane peptidase complex"/>
    <property type="evidence" value="ECO:0007669"/>
    <property type="project" value="InterPro"/>
</dbReference>
<organism evidence="2 3">
    <name type="scientific">Gonapodya prolifera (strain JEL478)</name>
    <name type="common">Monoblepharis prolifera</name>
    <dbReference type="NCBI Taxonomy" id="1344416"/>
    <lineage>
        <taxon>Eukaryota</taxon>
        <taxon>Fungi</taxon>
        <taxon>Fungi incertae sedis</taxon>
        <taxon>Chytridiomycota</taxon>
        <taxon>Chytridiomycota incertae sedis</taxon>
        <taxon>Monoblepharidomycetes</taxon>
        <taxon>Monoblepharidales</taxon>
        <taxon>Gonapodyaceae</taxon>
        <taxon>Gonapodya</taxon>
    </lineage>
</organism>
<dbReference type="Pfam" id="PF11093">
    <property type="entry name" value="Mitochondr_Som1"/>
    <property type="match status" value="1"/>
</dbReference>